<sequence length="59" mass="6793">PMCLIMQVIGKYSTMIKNFSLSWSSGITLNNCTSKAVTICFVRVYLSMRKVSKRRQIKM</sequence>
<evidence type="ECO:0000313" key="2">
    <source>
        <dbReference type="Proteomes" id="UP000824469"/>
    </source>
</evidence>
<reference evidence="1 2" key="1">
    <citation type="journal article" date="2021" name="Nat. Plants">
        <title>The Taxus genome provides insights into paclitaxel biosynthesis.</title>
        <authorList>
            <person name="Xiong X."/>
            <person name="Gou J."/>
            <person name="Liao Q."/>
            <person name="Li Y."/>
            <person name="Zhou Q."/>
            <person name="Bi G."/>
            <person name="Li C."/>
            <person name="Du R."/>
            <person name="Wang X."/>
            <person name="Sun T."/>
            <person name="Guo L."/>
            <person name="Liang H."/>
            <person name="Lu P."/>
            <person name="Wu Y."/>
            <person name="Zhang Z."/>
            <person name="Ro D.K."/>
            <person name="Shang Y."/>
            <person name="Huang S."/>
            <person name="Yan J."/>
        </authorList>
    </citation>
    <scope>NUCLEOTIDE SEQUENCE [LARGE SCALE GENOMIC DNA]</scope>
    <source>
        <strain evidence="1">Ta-2019</strain>
    </source>
</reference>
<proteinExistence type="predicted"/>
<feature type="non-terminal residue" evidence="1">
    <location>
        <position position="59"/>
    </location>
</feature>
<name>A0AA38GF55_TAXCH</name>
<evidence type="ECO:0000313" key="1">
    <source>
        <dbReference type="EMBL" id="KAH9320384.1"/>
    </source>
</evidence>
<feature type="non-terminal residue" evidence="1">
    <location>
        <position position="1"/>
    </location>
</feature>
<organism evidence="1 2">
    <name type="scientific">Taxus chinensis</name>
    <name type="common">Chinese yew</name>
    <name type="synonym">Taxus wallichiana var. chinensis</name>
    <dbReference type="NCBI Taxonomy" id="29808"/>
    <lineage>
        <taxon>Eukaryota</taxon>
        <taxon>Viridiplantae</taxon>
        <taxon>Streptophyta</taxon>
        <taxon>Embryophyta</taxon>
        <taxon>Tracheophyta</taxon>
        <taxon>Spermatophyta</taxon>
        <taxon>Pinopsida</taxon>
        <taxon>Pinidae</taxon>
        <taxon>Conifers II</taxon>
        <taxon>Cupressales</taxon>
        <taxon>Taxaceae</taxon>
        <taxon>Taxus</taxon>
    </lineage>
</organism>
<dbReference type="Proteomes" id="UP000824469">
    <property type="component" value="Unassembled WGS sequence"/>
</dbReference>
<accession>A0AA38GF55</accession>
<comment type="caution">
    <text evidence="1">The sequence shown here is derived from an EMBL/GenBank/DDBJ whole genome shotgun (WGS) entry which is preliminary data.</text>
</comment>
<gene>
    <name evidence="1" type="ORF">KI387_044484</name>
</gene>
<keyword evidence="2" id="KW-1185">Reference proteome</keyword>
<dbReference type="EMBL" id="JAHRHJ020000004">
    <property type="protein sequence ID" value="KAH9320384.1"/>
    <property type="molecule type" value="Genomic_DNA"/>
</dbReference>
<dbReference type="AlphaFoldDB" id="A0AA38GF55"/>
<protein>
    <submittedName>
        <fullName evidence="1">Uncharacterized protein</fullName>
    </submittedName>
</protein>